<gene>
    <name evidence="8" type="primary">srpC</name>
    <name evidence="8" type="ORF">MCCS_04630</name>
</gene>
<dbReference type="PANTHER" id="PTHR33567:SF3">
    <property type="entry name" value="CHROMATE ION TRANSPORTER (EUROFUNG)"/>
    <property type="match status" value="1"/>
</dbReference>
<dbReference type="PIRSF" id="PIRSF004810">
    <property type="entry name" value="ChrA"/>
    <property type="match status" value="1"/>
</dbReference>
<evidence type="ECO:0000313" key="9">
    <source>
        <dbReference type="Proteomes" id="UP000194154"/>
    </source>
</evidence>
<evidence type="ECO:0000256" key="6">
    <source>
        <dbReference type="ARBA" id="ARBA00023136"/>
    </source>
</evidence>
<comment type="subcellular location">
    <subcellularLocation>
        <location evidence="1">Cell membrane</location>
        <topology evidence="1">Multi-pass membrane protein</topology>
    </subcellularLocation>
</comment>
<feature type="transmembrane region" description="Helical" evidence="7">
    <location>
        <begin position="223"/>
        <end position="242"/>
    </location>
</feature>
<feature type="transmembrane region" description="Helical" evidence="7">
    <location>
        <begin position="7"/>
        <end position="28"/>
    </location>
</feature>
<reference evidence="8 9" key="1">
    <citation type="journal article" date="2017" name="Int. J. Syst. Evol. Microbiol.">
        <title>Macrococcus canis sp. nov., a skin bacterium associated with infections in dogs.</title>
        <authorList>
            <person name="Gobeli Brawand S."/>
            <person name="Cotting K."/>
            <person name="Gomez-Sanz E."/>
            <person name="Collaud A."/>
            <person name="Thomann A."/>
            <person name="Brodard I."/>
            <person name="Rodriguez-Campos S."/>
            <person name="Strauss C."/>
            <person name="Perreten V."/>
        </authorList>
    </citation>
    <scope>NUCLEOTIDE SEQUENCE [LARGE SCALE GENOMIC DNA]</scope>
    <source>
        <strain evidence="8 9">KM45013</strain>
    </source>
</reference>
<keyword evidence="5 7" id="KW-1133">Transmembrane helix</keyword>
<evidence type="ECO:0000256" key="1">
    <source>
        <dbReference type="ARBA" id="ARBA00004651"/>
    </source>
</evidence>
<keyword evidence="6 7" id="KW-0472">Membrane</keyword>
<organism evidence="8 9">
    <name type="scientific">Macrococcoides canis</name>
    <dbReference type="NCBI Taxonomy" id="1855823"/>
    <lineage>
        <taxon>Bacteria</taxon>
        <taxon>Bacillati</taxon>
        <taxon>Bacillota</taxon>
        <taxon>Bacilli</taxon>
        <taxon>Bacillales</taxon>
        <taxon>Staphylococcaceae</taxon>
        <taxon>Macrococcoides</taxon>
    </lineage>
</organism>
<dbReference type="RefSeq" id="WP_086041812.1">
    <property type="nucleotide sequence ID" value="NZ_CBCRZA010000003.1"/>
</dbReference>
<sequence length="383" mass="41189">MNKLIEIFIVALKLGVTSFGGPIAHLGYFRDEYVVRRKWLSESLYQDIVSLCQILPGPASSQVGMAIGLLRGGILGAVAAFLGFTLPSVIALIFIASLFIHTEIPLGFTKGLMLVAVAVVLHALIGMGKKALNDVTTVVIALVSLLVVLFFPVAWAQLLVIILSGVIGMLLFKVQPSHYERLQLNISKRVSNGALLILLLLLIGLPLISMTTSNEWVVFFNKLYQAGLLVFGGGHVVLPLLQSAFVPDMTLDRFLAGYGVTQAMPGPLFTFSSYIGTVMFGVMGGIVGMIAIFLPAMLLVVGTLPYFADIRSNRYIASALKGINAGVIGILGAAFINPILKHTIINPLDALFACLLFIMLQYGKVAPWIVVTAGLIIGIIFYR</sequence>
<accession>A0A1W7A9P5</accession>
<dbReference type="GO" id="GO:0015109">
    <property type="term" value="F:chromate transmembrane transporter activity"/>
    <property type="evidence" value="ECO:0007669"/>
    <property type="project" value="InterPro"/>
</dbReference>
<proteinExistence type="inferred from homology"/>
<feature type="transmembrane region" description="Helical" evidence="7">
    <location>
        <begin position="193"/>
        <end position="211"/>
    </location>
</feature>
<dbReference type="GeneID" id="35294606"/>
<feature type="transmembrane region" description="Helical" evidence="7">
    <location>
        <begin position="131"/>
        <end position="149"/>
    </location>
</feature>
<dbReference type="OrthoDB" id="9788907at2"/>
<feature type="transmembrane region" description="Helical" evidence="7">
    <location>
        <begin position="254"/>
        <end position="276"/>
    </location>
</feature>
<protein>
    <submittedName>
        <fullName evidence="8">Putative chromate transport protein</fullName>
    </submittedName>
</protein>
<dbReference type="NCBIfam" id="TIGR00937">
    <property type="entry name" value="2A51"/>
    <property type="match status" value="1"/>
</dbReference>
<feature type="transmembrane region" description="Helical" evidence="7">
    <location>
        <begin position="106"/>
        <end position="124"/>
    </location>
</feature>
<dbReference type="STRING" id="1855823.MCCS_04630"/>
<feature type="transmembrane region" description="Helical" evidence="7">
    <location>
        <begin position="77"/>
        <end position="100"/>
    </location>
</feature>
<evidence type="ECO:0000256" key="5">
    <source>
        <dbReference type="ARBA" id="ARBA00022989"/>
    </source>
</evidence>
<evidence type="ECO:0000256" key="3">
    <source>
        <dbReference type="ARBA" id="ARBA00022475"/>
    </source>
</evidence>
<keyword evidence="9" id="KW-1185">Reference proteome</keyword>
<dbReference type="Pfam" id="PF02417">
    <property type="entry name" value="Chromate_transp"/>
    <property type="match status" value="2"/>
</dbReference>
<feature type="transmembrane region" description="Helical" evidence="7">
    <location>
        <begin position="319"/>
        <end position="340"/>
    </location>
</feature>
<evidence type="ECO:0000256" key="4">
    <source>
        <dbReference type="ARBA" id="ARBA00022692"/>
    </source>
</evidence>
<dbReference type="InterPro" id="IPR014047">
    <property type="entry name" value="Chr_Tranpt_l_chain"/>
</dbReference>
<evidence type="ECO:0000313" key="8">
    <source>
        <dbReference type="EMBL" id="ARQ06126.1"/>
    </source>
</evidence>
<feature type="transmembrane region" description="Helical" evidence="7">
    <location>
        <begin position="282"/>
        <end position="307"/>
    </location>
</feature>
<comment type="similarity">
    <text evidence="2">Belongs to the chromate ion transporter (CHR) (TC 2.A.51) family.</text>
</comment>
<dbReference type="Proteomes" id="UP000194154">
    <property type="component" value="Chromosome"/>
</dbReference>
<keyword evidence="3" id="KW-1003">Cell membrane</keyword>
<dbReference type="GO" id="GO:0005886">
    <property type="term" value="C:plasma membrane"/>
    <property type="evidence" value="ECO:0007669"/>
    <property type="project" value="UniProtKB-SubCell"/>
</dbReference>
<dbReference type="KEGG" id="mcak:MCCS_04630"/>
<dbReference type="EMBL" id="CP021059">
    <property type="protein sequence ID" value="ARQ06126.1"/>
    <property type="molecule type" value="Genomic_DNA"/>
</dbReference>
<dbReference type="AlphaFoldDB" id="A0A1W7A9P5"/>
<feature type="transmembrane region" description="Helical" evidence="7">
    <location>
        <begin position="365"/>
        <end position="382"/>
    </location>
</feature>
<evidence type="ECO:0000256" key="2">
    <source>
        <dbReference type="ARBA" id="ARBA00005262"/>
    </source>
</evidence>
<dbReference type="PANTHER" id="PTHR33567">
    <property type="entry name" value="CHROMATE ION TRANSPORTER (EUROFUNG)"/>
    <property type="match status" value="1"/>
</dbReference>
<dbReference type="InterPro" id="IPR003370">
    <property type="entry name" value="Chromate_transpt"/>
</dbReference>
<keyword evidence="4 7" id="KW-0812">Transmembrane</keyword>
<evidence type="ECO:0000256" key="7">
    <source>
        <dbReference type="SAM" id="Phobius"/>
    </source>
</evidence>
<name>A0A1W7A9P5_9STAP</name>